<sequence>MENVTREDEGIYEMKESFYQTNVISDETQFDRIEGSWYLYIYVHGQGEIRHDYVGANISLEFDFEKSKTQSSLYNYDEQVANITMSGCHVLTVSSLHGRLRCAADGSSKKYEITIVSVTQRDSGLYTVANGGNKTWRCFLSIEDNPKFAVVGDNMTIVWFYNQQGIQRTLRVIHPKQGVMMLLRQTNSLDIKSNFQNRLRYNGDILQSIMSFTLLNVEQSDAGSYTIETRHGNTIPGSKELKVY</sequence>
<evidence type="ECO:0000313" key="2">
    <source>
        <dbReference type="EMBL" id="KAL3879393.1"/>
    </source>
</evidence>
<protein>
    <recommendedName>
        <fullName evidence="1">Immunoglobulin domain-containing protein</fullName>
    </recommendedName>
</protein>
<comment type="caution">
    <text evidence="2">The sequence shown here is derived from an EMBL/GenBank/DDBJ whole genome shotgun (WGS) entry which is preliminary data.</text>
</comment>
<dbReference type="InterPro" id="IPR003599">
    <property type="entry name" value="Ig_sub"/>
</dbReference>
<dbReference type="SMART" id="SM00409">
    <property type="entry name" value="IG"/>
    <property type="match status" value="1"/>
</dbReference>
<dbReference type="SUPFAM" id="SSF48726">
    <property type="entry name" value="Immunoglobulin"/>
    <property type="match status" value="1"/>
</dbReference>
<evidence type="ECO:0000313" key="3">
    <source>
        <dbReference type="Proteomes" id="UP001634394"/>
    </source>
</evidence>
<dbReference type="InterPro" id="IPR013783">
    <property type="entry name" value="Ig-like_fold"/>
</dbReference>
<dbReference type="AlphaFoldDB" id="A0ABD3X1N9"/>
<proteinExistence type="predicted"/>
<dbReference type="Proteomes" id="UP001634394">
    <property type="component" value="Unassembled WGS sequence"/>
</dbReference>
<evidence type="ECO:0000259" key="1">
    <source>
        <dbReference type="SMART" id="SM00409"/>
    </source>
</evidence>
<dbReference type="Gene3D" id="2.60.40.10">
    <property type="entry name" value="Immunoglobulins"/>
    <property type="match status" value="1"/>
</dbReference>
<name>A0ABD3X1N9_SINWO</name>
<reference evidence="2 3" key="1">
    <citation type="submission" date="2024-11" db="EMBL/GenBank/DDBJ databases">
        <title>Chromosome-level genome assembly of the freshwater bivalve Anodonta woodiana.</title>
        <authorList>
            <person name="Chen X."/>
        </authorList>
    </citation>
    <scope>NUCLEOTIDE SEQUENCE [LARGE SCALE GENOMIC DNA]</scope>
    <source>
        <strain evidence="2">MN2024</strain>
        <tissue evidence="2">Gills</tissue>
    </source>
</reference>
<organism evidence="2 3">
    <name type="scientific">Sinanodonta woodiana</name>
    <name type="common">Chinese pond mussel</name>
    <name type="synonym">Anodonta woodiana</name>
    <dbReference type="NCBI Taxonomy" id="1069815"/>
    <lineage>
        <taxon>Eukaryota</taxon>
        <taxon>Metazoa</taxon>
        <taxon>Spiralia</taxon>
        <taxon>Lophotrochozoa</taxon>
        <taxon>Mollusca</taxon>
        <taxon>Bivalvia</taxon>
        <taxon>Autobranchia</taxon>
        <taxon>Heteroconchia</taxon>
        <taxon>Palaeoheterodonta</taxon>
        <taxon>Unionida</taxon>
        <taxon>Unionoidea</taxon>
        <taxon>Unionidae</taxon>
        <taxon>Unioninae</taxon>
        <taxon>Sinanodonta</taxon>
    </lineage>
</organism>
<keyword evidence="3" id="KW-1185">Reference proteome</keyword>
<feature type="non-terminal residue" evidence="2">
    <location>
        <position position="244"/>
    </location>
</feature>
<gene>
    <name evidence="2" type="ORF">ACJMK2_031691</name>
</gene>
<feature type="domain" description="Immunoglobulin" evidence="1">
    <location>
        <begin position="123"/>
        <end position="244"/>
    </location>
</feature>
<dbReference type="InterPro" id="IPR036179">
    <property type="entry name" value="Ig-like_dom_sf"/>
</dbReference>
<accession>A0ABD3X1N9</accession>
<dbReference type="EMBL" id="JBJQND010000004">
    <property type="protein sequence ID" value="KAL3879393.1"/>
    <property type="molecule type" value="Genomic_DNA"/>
</dbReference>